<reference evidence="1" key="1">
    <citation type="submission" date="2021-02" db="EMBL/GenBank/DDBJ databases">
        <authorList>
            <person name="Nowell W R."/>
        </authorList>
    </citation>
    <scope>NUCLEOTIDE SEQUENCE</scope>
</reference>
<evidence type="ECO:0000313" key="1">
    <source>
        <dbReference type="EMBL" id="CAF4348750.1"/>
    </source>
</evidence>
<gene>
    <name evidence="1" type="ORF">OXD698_LOCUS48650</name>
</gene>
<sequence length="40" mass="4421">NAGARIACGTISITMEESNGKRYASKIPKMVTNFFQKLFP</sequence>
<feature type="non-terminal residue" evidence="1">
    <location>
        <position position="1"/>
    </location>
</feature>
<dbReference type="EMBL" id="CAJOAZ010020692">
    <property type="protein sequence ID" value="CAF4348750.1"/>
    <property type="molecule type" value="Genomic_DNA"/>
</dbReference>
<name>A0A820KUZ7_9BILA</name>
<protein>
    <submittedName>
        <fullName evidence="1">Uncharacterized protein</fullName>
    </submittedName>
</protein>
<accession>A0A820KUZ7</accession>
<evidence type="ECO:0000313" key="2">
    <source>
        <dbReference type="Proteomes" id="UP000663844"/>
    </source>
</evidence>
<organism evidence="1 2">
    <name type="scientific">Adineta steineri</name>
    <dbReference type="NCBI Taxonomy" id="433720"/>
    <lineage>
        <taxon>Eukaryota</taxon>
        <taxon>Metazoa</taxon>
        <taxon>Spiralia</taxon>
        <taxon>Gnathifera</taxon>
        <taxon>Rotifera</taxon>
        <taxon>Eurotatoria</taxon>
        <taxon>Bdelloidea</taxon>
        <taxon>Adinetida</taxon>
        <taxon>Adinetidae</taxon>
        <taxon>Adineta</taxon>
    </lineage>
</organism>
<comment type="caution">
    <text evidence="1">The sequence shown here is derived from an EMBL/GenBank/DDBJ whole genome shotgun (WGS) entry which is preliminary data.</text>
</comment>
<dbReference type="Proteomes" id="UP000663844">
    <property type="component" value="Unassembled WGS sequence"/>
</dbReference>
<proteinExistence type="predicted"/>
<dbReference type="AlphaFoldDB" id="A0A820KUZ7"/>